<accession>A0ABW1FI53</accession>
<dbReference type="EMBL" id="JBHSPW010000004">
    <property type="protein sequence ID" value="MFC5893534.1"/>
    <property type="molecule type" value="Genomic_DNA"/>
</dbReference>
<comment type="caution">
    <text evidence="1">The sequence shown here is derived from an EMBL/GenBank/DDBJ whole genome shotgun (WGS) entry which is preliminary data.</text>
</comment>
<evidence type="ECO:0000313" key="1">
    <source>
        <dbReference type="EMBL" id="MFC5893534.1"/>
    </source>
</evidence>
<keyword evidence="2" id="KW-1185">Reference proteome</keyword>
<proteinExistence type="predicted"/>
<dbReference type="RefSeq" id="WP_345090069.1">
    <property type="nucleotide sequence ID" value="NZ_BAAAWG010000017.1"/>
</dbReference>
<gene>
    <name evidence="1" type="ORF">ACFP3M_11965</name>
</gene>
<sequence length="388" mass="40703">MNDIVFNEAVGANFPAAISSGSDFVVAWSNYRNNAIKTRRVLPNGTLPDGETTVNDPTPQVRSAPAICRVGFEGYGVVWREGQSNPGSQLKLRHFTHGGATPGPEKVIAPCDPDAVPAMAFMTDGGFVATWTSPDPGQRIRVQRFDSQCNKAGPEFTANITPGTFQRPVVSSVGDGSLYVIAWGPGQNDPRHPAFRIFDFDGTPQTGEVVPDISGSDGSFEAVALLDVDGRFALAEVAHSVPSDLGVMQSNAGVNIYESTGSPAGLFAVTKDSQGVNSSWVALSGLLGGQFLLSWVERSAETFATPPAVMARVFTGASDALGGGTKGAVGPEVQASTMTTDNRNQVCVTTDFSDLPLHSLVAWSDFDGANDFAVHGKIFQVGSDGSLS</sequence>
<name>A0ABW1FI53_9ACTN</name>
<organism evidence="1 2">
    <name type="scientific">Streptomyces ramulosus</name>
    <dbReference type="NCBI Taxonomy" id="47762"/>
    <lineage>
        <taxon>Bacteria</taxon>
        <taxon>Bacillati</taxon>
        <taxon>Actinomycetota</taxon>
        <taxon>Actinomycetes</taxon>
        <taxon>Kitasatosporales</taxon>
        <taxon>Streptomycetaceae</taxon>
        <taxon>Streptomyces</taxon>
    </lineage>
</organism>
<reference evidence="2" key="1">
    <citation type="journal article" date="2019" name="Int. J. Syst. Evol. Microbiol.">
        <title>The Global Catalogue of Microorganisms (GCM) 10K type strain sequencing project: providing services to taxonomists for standard genome sequencing and annotation.</title>
        <authorList>
            <consortium name="The Broad Institute Genomics Platform"/>
            <consortium name="The Broad Institute Genome Sequencing Center for Infectious Disease"/>
            <person name="Wu L."/>
            <person name="Ma J."/>
        </authorList>
    </citation>
    <scope>NUCLEOTIDE SEQUENCE [LARGE SCALE GENOMIC DNA]</scope>
    <source>
        <strain evidence="2">CGMCC 1.15809</strain>
    </source>
</reference>
<dbReference type="Proteomes" id="UP001596241">
    <property type="component" value="Unassembled WGS sequence"/>
</dbReference>
<protein>
    <submittedName>
        <fullName evidence="1">Uncharacterized protein</fullName>
    </submittedName>
</protein>
<evidence type="ECO:0000313" key="2">
    <source>
        <dbReference type="Proteomes" id="UP001596241"/>
    </source>
</evidence>